<proteinExistence type="predicted"/>
<feature type="domain" description="DUF7426" evidence="2">
    <location>
        <begin position="7"/>
        <end position="150"/>
    </location>
</feature>
<gene>
    <name evidence="3" type="ORF">BANT10_01137</name>
</gene>
<feature type="compositionally biased region" description="Low complexity" evidence="1">
    <location>
        <begin position="139"/>
        <end position="194"/>
    </location>
</feature>
<organism evidence="3 4">
    <name type="scientific">Brevibacterium antiquum</name>
    <dbReference type="NCBI Taxonomy" id="234835"/>
    <lineage>
        <taxon>Bacteria</taxon>
        <taxon>Bacillati</taxon>
        <taxon>Actinomycetota</taxon>
        <taxon>Actinomycetes</taxon>
        <taxon>Micrococcales</taxon>
        <taxon>Brevibacteriaceae</taxon>
        <taxon>Brevibacterium</taxon>
    </lineage>
</organism>
<sequence length="194" mass="20534">MRFASTTDTLDSTLTLPMSSGEYTIPAIDAKTGLILKERMAAFEGAARRINAGEDAEAVNAEIVKEHGITVEELQNLGEMSLGKELRDQMLDDGITFRELELAEMTAFLFHTVSDSGEAAEAYWKSGGKAPKPNRAQRRTATQTQQGAGTTTQKPASQTGTKPKAAASKKAASSGKKSSATGTTSKQTSKSTTA</sequence>
<reference evidence="4" key="1">
    <citation type="submission" date="2017-03" db="EMBL/GenBank/DDBJ databases">
        <authorList>
            <person name="Monnet C."/>
        </authorList>
    </citation>
    <scope>NUCLEOTIDE SEQUENCE [LARGE SCALE GENOMIC DNA]</scope>
    <source>
        <strain evidence="4">P10</strain>
    </source>
</reference>
<dbReference type="EMBL" id="FXZE01000003">
    <property type="protein sequence ID" value="SMX76814.1"/>
    <property type="molecule type" value="Genomic_DNA"/>
</dbReference>
<protein>
    <recommendedName>
        <fullName evidence="2">DUF7426 domain-containing protein</fullName>
    </recommendedName>
</protein>
<dbReference type="AlphaFoldDB" id="A0A2H1INS3"/>
<evidence type="ECO:0000256" key="1">
    <source>
        <dbReference type="SAM" id="MobiDB-lite"/>
    </source>
</evidence>
<name>A0A2H1INS3_9MICO</name>
<evidence type="ECO:0000313" key="4">
    <source>
        <dbReference type="Proteomes" id="UP000234342"/>
    </source>
</evidence>
<dbReference type="RefSeq" id="WP_180957297.1">
    <property type="nucleotide sequence ID" value="NZ_FXZE01000003.1"/>
</dbReference>
<keyword evidence="4" id="KW-1185">Reference proteome</keyword>
<evidence type="ECO:0000313" key="3">
    <source>
        <dbReference type="EMBL" id="SMX76814.1"/>
    </source>
</evidence>
<evidence type="ECO:0000259" key="2">
    <source>
        <dbReference type="Pfam" id="PF24201"/>
    </source>
</evidence>
<dbReference type="Pfam" id="PF24201">
    <property type="entry name" value="DUF7426"/>
    <property type="match status" value="1"/>
</dbReference>
<dbReference type="Proteomes" id="UP000234342">
    <property type="component" value="Unassembled WGS sequence"/>
</dbReference>
<accession>A0A2H1INS3</accession>
<feature type="region of interest" description="Disordered" evidence="1">
    <location>
        <begin position="125"/>
        <end position="194"/>
    </location>
</feature>
<dbReference type="InterPro" id="IPR055849">
    <property type="entry name" value="DUF7426"/>
</dbReference>